<evidence type="ECO:0000313" key="2">
    <source>
        <dbReference type="EMBL" id="KAF6030151.1"/>
    </source>
</evidence>
<evidence type="ECO:0000256" key="1">
    <source>
        <dbReference type="SAM" id="MobiDB-lite"/>
    </source>
</evidence>
<organism evidence="2 3">
    <name type="scientific">Bugula neritina</name>
    <name type="common">Brown bryozoan</name>
    <name type="synonym">Sertularia neritina</name>
    <dbReference type="NCBI Taxonomy" id="10212"/>
    <lineage>
        <taxon>Eukaryota</taxon>
        <taxon>Metazoa</taxon>
        <taxon>Spiralia</taxon>
        <taxon>Lophotrochozoa</taxon>
        <taxon>Bryozoa</taxon>
        <taxon>Gymnolaemata</taxon>
        <taxon>Cheilostomatida</taxon>
        <taxon>Flustrina</taxon>
        <taxon>Buguloidea</taxon>
        <taxon>Bugulidae</taxon>
        <taxon>Bugula</taxon>
    </lineage>
</organism>
<comment type="caution">
    <text evidence="2">The sequence shown here is derived from an EMBL/GenBank/DDBJ whole genome shotgun (WGS) entry which is preliminary data.</text>
</comment>
<feature type="region of interest" description="Disordered" evidence="1">
    <location>
        <begin position="26"/>
        <end position="45"/>
    </location>
</feature>
<feature type="compositionally biased region" description="Basic and acidic residues" evidence="1">
    <location>
        <begin position="65"/>
        <end position="80"/>
    </location>
</feature>
<dbReference type="Proteomes" id="UP000593567">
    <property type="component" value="Unassembled WGS sequence"/>
</dbReference>
<gene>
    <name evidence="2" type="ORF">EB796_011529</name>
</gene>
<keyword evidence="3" id="KW-1185">Reference proteome</keyword>
<dbReference type="EMBL" id="VXIV02001746">
    <property type="protein sequence ID" value="KAF6030151.1"/>
    <property type="molecule type" value="Genomic_DNA"/>
</dbReference>
<reference evidence="2" key="1">
    <citation type="submission" date="2020-06" db="EMBL/GenBank/DDBJ databases">
        <title>Draft genome of Bugula neritina, a colonial animal packing powerful symbionts and potential medicines.</title>
        <authorList>
            <person name="Rayko M."/>
        </authorList>
    </citation>
    <scope>NUCLEOTIDE SEQUENCE [LARGE SCALE GENOMIC DNA]</scope>
    <source>
        <strain evidence="2">Kwan_BN1</strain>
    </source>
</reference>
<accession>A0A7J7JWV1</accession>
<feature type="region of interest" description="Disordered" evidence="1">
    <location>
        <begin position="1"/>
        <end position="20"/>
    </location>
</feature>
<feature type="region of interest" description="Disordered" evidence="1">
    <location>
        <begin position="50"/>
        <end position="80"/>
    </location>
</feature>
<evidence type="ECO:0000313" key="3">
    <source>
        <dbReference type="Proteomes" id="UP000593567"/>
    </source>
</evidence>
<sequence length="157" mass="17695">MNLKNTNEEGTAKKEDTKVAMEKIVSEKENKAKLDDGAVEKRKREKIYEEGDNEEIKQVNGKSEVSNKDGQLRKEENKQNDKRIMAKAEICNEIVEKVLKEQSIGKAVMAAVENVNKREIPGNRPAAEKVETEQAEGDRAMAKVSGIEKGEESNRMY</sequence>
<proteinExistence type="predicted"/>
<dbReference type="AlphaFoldDB" id="A0A7J7JWV1"/>
<protein>
    <submittedName>
        <fullName evidence="2">Uncharacterized protein</fullName>
    </submittedName>
</protein>
<name>A0A7J7JWV1_BUGNE</name>
<feature type="region of interest" description="Disordered" evidence="1">
    <location>
        <begin position="122"/>
        <end position="157"/>
    </location>
</feature>